<feature type="region of interest" description="Disordered" evidence="1">
    <location>
        <begin position="56"/>
        <end position="78"/>
    </location>
</feature>
<dbReference type="EnsemblProtists" id="EKX32359">
    <property type="protein sequence ID" value="EKX32359"/>
    <property type="gene ID" value="GUITHDRAFT_156349"/>
</dbReference>
<evidence type="ECO:0000256" key="1">
    <source>
        <dbReference type="SAM" id="MobiDB-lite"/>
    </source>
</evidence>
<gene>
    <name evidence="2" type="ORF">GUITHDRAFT_156349</name>
</gene>
<sequence length="149" mass="16923">MIHIAGLDPGTAPPNLDVLYFSGVFVCLVAAGLIQFQTYAGDVGLEKFLRQGPEDKNWERKQARSAMSDKLRKNEEAKGSWLASVLPKLDFVEVYGQEKPEKEAKEGGADKKEEEEMKDKQDSMMKAVERQDFQQVQELKEELKRSEDK</sequence>
<protein>
    <recommendedName>
        <fullName evidence="5">UVR domain-containing protein</fullName>
    </recommendedName>
</protein>
<dbReference type="RefSeq" id="XP_005819339.1">
    <property type="nucleotide sequence ID" value="XM_005819282.1"/>
</dbReference>
<reference evidence="3" key="3">
    <citation type="submission" date="2015-06" db="UniProtKB">
        <authorList>
            <consortium name="EnsemblProtists"/>
        </authorList>
    </citation>
    <scope>IDENTIFICATION</scope>
</reference>
<accession>L1I8Z8</accession>
<dbReference type="AlphaFoldDB" id="L1I8Z8"/>
<proteinExistence type="predicted"/>
<name>L1I8Z8_GUITC</name>
<dbReference type="HOGENOM" id="CLU_1753176_0_0_1"/>
<reference evidence="4" key="2">
    <citation type="submission" date="2012-11" db="EMBL/GenBank/DDBJ databases">
        <authorList>
            <person name="Kuo A."/>
            <person name="Curtis B.A."/>
            <person name="Tanifuji G."/>
            <person name="Burki F."/>
            <person name="Gruber A."/>
            <person name="Irimia M."/>
            <person name="Maruyama S."/>
            <person name="Arias M.C."/>
            <person name="Ball S.G."/>
            <person name="Gile G.H."/>
            <person name="Hirakawa Y."/>
            <person name="Hopkins J.F."/>
            <person name="Rensing S.A."/>
            <person name="Schmutz J."/>
            <person name="Symeonidi A."/>
            <person name="Elias M."/>
            <person name="Eveleigh R.J."/>
            <person name="Herman E.K."/>
            <person name="Klute M.J."/>
            <person name="Nakayama T."/>
            <person name="Obornik M."/>
            <person name="Reyes-Prieto A."/>
            <person name="Armbrust E.V."/>
            <person name="Aves S.J."/>
            <person name="Beiko R.G."/>
            <person name="Coutinho P."/>
            <person name="Dacks J.B."/>
            <person name="Durnford D.G."/>
            <person name="Fast N.M."/>
            <person name="Green B.R."/>
            <person name="Grisdale C."/>
            <person name="Hempe F."/>
            <person name="Henrissat B."/>
            <person name="Hoppner M.P."/>
            <person name="Ishida K.-I."/>
            <person name="Kim E."/>
            <person name="Koreny L."/>
            <person name="Kroth P.G."/>
            <person name="Liu Y."/>
            <person name="Malik S.-B."/>
            <person name="Maier U.G."/>
            <person name="McRose D."/>
            <person name="Mock T."/>
            <person name="Neilson J.A."/>
            <person name="Onodera N.T."/>
            <person name="Poole A.M."/>
            <person name="Pritham E.J."/>
            <person name="Richards T.A."/>
            <person name="Rocap G."/>
            <person name="Roy S.W."/>
            <person name="Sarai C."/>
            <person name="Schaack S."/>
            <person name="Shirato S."/>
            <person name="Slamovits C.H."/>
            <person name="Spencer D.F."/>
            <person name="Suzuki S."/>
            <person name="Worden A.Z."/>
            <person name="Zauner S."/>
            <person name="Barry K."/>
            <person name="Bell C."/>
            <person name="Bharti A.K."/>
            <person name="Crow J.A."/>
            <person name="Grimwood J."/>
            <person name="Kramer R."/>
            <person name="Lindquist E."/>
            <person name="Lucas S."/>
            <person name="Salamov A."/>
            <person name="McFadden G.I."/>
            <person name="Lane C.E."/>
            <person name="Keeling P.J."/>
            <person name="Gray M.W."/>
            <person name="Grigoriev I.V."/>
            <person name="Archibald J.M."/>
        </authorList>
    </citation>
    <scope>NUCLEOTIDE SEQUENCE</scope>
    <source>
        <strain evidence="4">CCMP2712</strain>
    </source>
</reference>
<evidence type="ECO:0008006" key="5">
    <source>
        <dbReference type="Google" id="ProtNLM"/>
    </source>
</evidence>
<dbReference type="OrthoDB" id="10499637at2759"/>
<evidence type="ECO:0000313" key="2">
    <source>
        <dbReference type="EMBL" id="EKX32359.1"/>
    </source>
</evidence>
<dbReference type="Proteomes" id="UP000011087">
    <property type="component" value="Unassembled WGS sequence"/>
</dbReference>
<evidence type="ECO:0000313" key="4">
    <source>
        <dbReference type="Proteomes" id="UP000011087"/>
    </source>
</evidence>
<keyword evidence="4" id="KW-1185">Reference proteome</keyword>
<evidence type="ECO:0000313" key="3">
    <source>
        <dbReference type="EnsemblProtists" id="EKX32359"/>
    </source>
</evidence>
<dbReference type="EMBL" id="JH993194">
    <property type="protein sequence ID" value="EKX32359.1"/>
    <property type="molecule type" value="Genomic_DNA"/>
</dbReference>
<organism evidence="2">
    <name type="scientific">Guillardia theta (strain CCMP2712)</name>
    <name type="common">Cryptophyte</name>
    <dbReference type="NCBI Taxonomy" id="905079"/>
    <lineage>
        <taxon>Eukaryota</taxon>
        <taxon>Cryptophyceae</taxon>
        <taxon>Pyrenomonadales</taxon>
        <taxon>Geminigeraceae</taxon>
        <taxon>Guillardia</taxon>
    </lineage>
</organism>
<dbReference type="PaxDb" id="55529-EKX32359"/>
<reference evidence="2 4" key="1">
    <citation type="journal article" date="2012" name="Nature">
        <title>Algal genomes reveal evolutionary mosaicism and the fate of nucleomorphs.</title>
        <authorList>
            <consortium name="DOE Joint Genome Institute"/>
            <person name="Curtis B.A."/>
            <person name="Tanifuji G."/>
            <person name="Burki F."/>
            <person name="Gruber A."/>
            <person name="Irimia M."/>
            <person name="Maruyama S."/>
            <person name="Arias M.C."/>
            <person name="Ball S.G."/>
            <person name="Gile G.H."/>
            <person name="Hirakawa Y."/>
            <person name="Hopkins J.F."/>
            <person name="Kuo A."/>
            <person name="Rensing S.A."/>
            <person name="Schmutz J."/>
            <person name="Symeonidi A."/>
            <person name="Elias M."/>
            <person name="Eveleigh R.J."/>
            <person name="Herman E.K."/>
            <person name="Klute M.J."/>
            <person name="Nakayama T."/>
            <person name="Obornik M."/>
            <person name="Reyes-Prieto A."/>
            <person name="Armbrust E.V."/>
            <person name="Aves S.J."/>
            <person name="Beiko R.G."/>
            <person name="Coutinho P."/>
            <person name="Dacks J.B."/>
            <person name="Durnford D.G."/>
            <person name="Fast N.M."/>
            <person name="Green B.R."/>
            <person name="Grisdale C.J."/>
            <person name="Hempel F."/>
            <person name="Henrissat B."/>
            <person name="Hoppner M.P."/>
            <person name="Ishida K."/>
            <person name="Kim E."/>
            <person name="Koreny L."/>
            <person name="Kroth P.G."/>
            <person name="Liu Y."/>
            <person name="Malik S.B."/>
            <person name="Maier U.G."/>
            <person name="McRose D."/>
            <person name="Mock T."/>
            <person name="Neilson J.A."/>
            <person name="Onodera N.T."/>
            <person name="Poole A.M."/>
            <person name="Pritham E.J."/>
            <person name="Richards T.A."/>
            <person name="Rocap G."/>
            <person name="Roy S.W."/>
            <person name="Sarai C."/>
            <person name="Schaack S."/>
            <person name="Shirato S."/>
            <person name="Slamovits C.H."/>
            <person name="Spencer D.F."/>
            <person name="Suzuki S."/>
            <person name="Worden A.Z."/>
            <person name="Zauner S."/>
            <person name="Barry K."/>
            <person name="Bell C."/>
            <person name="Bharti A.K."/>
            <person name="Crow J.A."/>
            <person name="Grimwood J."/>
            <person name="Kramer R."/>
            <person name="Lindquist E."/>
            <person name="Lucas S."/>
            <person name="Salamov A."/>
            <person name="McFadden G.I."/>
            <person name="Lane C.E."/>
            <person name="Keeling P.J."/>
            <person name="Gray M.W."/>
            <person name="Grigoriev I.V."/>
            <person name="Archibald J.M."/>
        </authorList>
    </citation>
    <scope>NUCLEOTIDE SEQUENCE</scope>
    <source>
        <strain evidence="2 4">CCMP2712</strain>
    </source>
</reference>
<dbReference type="GeneID" id="17289083"/>
<dbReference type="KEGG" id="gtt:GUITHDRAFT_156349"/>
<feature type="region of interest" description="Disordered" evidence="1">
    <location>
        <begin position="97"/>
        <end position="149"/>
    </location>
</feature>